<protein>
    <submittedName>
        <fullName evidence="1">Uncharacterized protein</fullName>
    </submittedName>
</protein>
<reference evidence="1 2" key="1">
    <citation type="submission" date="2020-08" db="EMBL/GenBank/DDBJ databases">
        <title>Bridging the membrane lipid divide: bacteria of the FCB group superphylum have the potential to synthesize archaeal ether lipids.</title>
        <authorList>
            <person name="Villanueva L."/>
            <person name="Von Meijenfeldt F.A.B."/>
            <person name="Westbye A.B."/>
            <person name="Yadav S."/>
            <person name="Hopmans E.C."/>
            <person name="Dutilh B.E."/>
            <person name="Sinninghe Damste J.S."/>
        </authorList>
    </citation>
    <scope>NUCLEOTIDE SEQUENCE [LARGE SCALE GENOMIC DNA]</scope>
    <source>
        <strain evidence="1">NIOZ-UU47</strain>
    </source>
</reference>
<accession>A0A8J6ND73</accession>
<comment type="caution">
    <text evidence="1">The sequence shown here is derived from an EMBL/GenBank/DDBJ whole genome shotgun (WGS) entry which is preliminary data.</text>
</comment>
<proteinExistence type="predicted"/>
<dbReference type="AlphaFoldDB" id="A0A8J6ND73"/>
<evidence type="ECO:0000313" key="2">
    <source>
        <dbReference type="Proteomes" id="UP000614424"/>
    </source>
</evidence>
<dbReference type="Gene3D" id="3.40.50.10610">
    <property type="entry name" value="ABC-type transport auxiliary lipoprotein component"/>
    <property type="match status" value="1"/>
</dbReference>
<name>A0A8J6ND73_9BACT</name>
<organism evidence="1 2">
    <name type="scientific">Candidatus Desulfobia pelagia</name>
    <dbReference type="NCBI Taxonomy" id="2841692"/>
    <lineage>
        <taxon>Bacteria</taxon>
        <taxon>Pseudomonadati</taxon>
        <taxon>Thermodesulfobacteriota</taxon>
        <taxon>Desulfobulbia</taxon>
        <taxon>Desulfobulbales</taxon>
        <taxon>Desulfobulbaceae</taxon>
        <taxon>Candidatus Desulfobia</taxon>
    </lineage>
</organism>
<dbReference type="EMBL" id="JACNJZ010000048">
    <property type="protein sequence ID" value="MBC8316689.1"/>
    <property type="molecule type" value="Genomic_DNA"/>
</dbReference>
<evidence type="ECO:0000313" key="1">
    <source>
        <dbReference type="EMBL" id="MBC8316689.1"/>
    </source>
</evidence>
<sequence length="186" mass="20794">MPLNTDKDSAALTVQSITVLPVKIAQADKDTSHTISKQLQEGSLVLTSTIKEVLKDKERVSYLFSGQQESLLGNFHGSRNEAAVFIGKKIETDAVLIPTLHRYIDREGKTYSVNQPASVSFEYSLIHVKTGKTLCTGFFDETQEALSSNLFSFKQAAKRGFKWITAREFTEEGLKDKFSDCQYLSK</sequence>
<gene>
    <name evidence="1" type="ORF">H8E41_02215</name>
</gene>
<dbReference type="Proteomes" id="UP000614424">
    <property type="component" value="Unassembled WGS sequence"/>
</dbReference>